<keyword evidence="4" id="KW-0808">Transferase</keyword>
<evidence type="ECO:0000256" key="1">
    <source>
        <dbReference type="ARBA" id="ARBA00000085"/>
    </source>
</evidence>
<dbReference type="EMBL" id="AP026966">
    <property type="protein sequence ID" value="BDT59302.1"/>
    <property type="molecule type" value="Genomic_DNA"/>
</dbReference>
<evidence type="ECO:0000256" key="6">
    <source>
        <dbReference type="ARBA" id="ARBA00023012"/>
    </source>
</evidence>
<protein>
    <recommendedName>
        <fullName evidence="2">histidine kinase</fullName>
        <ecNumber evidence="2">2.7.13.3</ecNumber>
    </recommendedName>
</protein>
<proteinExistence type="predicted"/>
<keyword evidence="10" id="KW-1185">Reference proteome</keyword>
<gene>
    <name evidence="9" type="ORF">MasN3_27960</name>
</gene>
<dbReference type="Gene3D" id="3.30.565.10">
    <property type="entry name" value="Histidine kinase-like ATPase, C-terminal domain"/>
    <property type="match status" value="1"/>
</dbReference>
<dbReference type="CDD" id="cd00075">
    <property type="entry name" value="HATPase"/>
    <property type="match status" value="1"/>
</dbReference>
<dbReference type="InterPro" id="IPR050736">
    <property type="entry name" value="Sensor_HK_Regulatory"/>
</dbReference>
<dbReference type="CDD" id="cd18774">
    <property type="entry name" value="PDC2_HK_sensor"/>
    <property type="match status" value="1"/>
</dbReference>
<dbReference type="SMART" id="SM00388">
    <property type="entry name" value="HisKA"/>
    <property type="match status" value="1"/>
</dbReference>
<dbReference type="Pfam" id="PF02518">
    <property type="entry name" value="HATPase_c"/>
    <property type="match status" value="1"/>
</dbReference>
<dbReference type="RefSeq" id="WP_281907930.1">
    <property type="nucleotide sequence ID" value="NZ_AP026966.1"/>
</dbReference>
<keyword evidence="5" id="KW-0418">Kinase</keyword>
<keyword evidence="7" id="KW-0472">Membrane</keyword>
<dbReference type="Proteomes" id="UP001163336">
    <property type="component" value="Chromosome"/>
</dbReference>
<feature type="transmembrane region" description="Helical" evidence="7">
    <location>
        <begin position="273"/>
        <end position="292"/>
    </location>
</feature>
<keyword evidence="3" id="KW-0597">Phosphoprotein</keyword>
<dbReference type="PANTHER" id="PTHR43711:SF1">
    <property type="entry name" value="HISTIDINE KINASE 1"/>
    <property type="match status" value="1"/>
</dbReference>
<dbReference type="PANTHER" id="PTHR43711">
    <property type="entry name" value="TWO-COMPONENT HISTIDINE KINASE"/>
    <property type="match status" value="1"/>
</dbReference>
<evidence type="ECO:0000256" key="3">
    <source>
        <dbReference type="ARBA" id="ARBA00022553"/>
    </source>
</evidence>
<keyword evidence="7" id="KW-1133">Transmembrane helix</keyword>
<evidence type="ECO:0000313" key="10">
    <source>
        <dbReference type="Proteomes" id="UP001163336"/>
    </source>
</evidence>
<dbReference type="Pfam" id="PF00512">
    <property type="entry name" value="HisKA"/>
    <property type="match status" value="1"/>
</dbReference>
<comment type="catalytic activity">
    <reaction evidence="1">
        <text>ATP + protein L-histidine = ADP + protein N-phospho-L-histidine.</text>
        <dbReference type="EC" id="2.7.13.3"/>
    </reaction>
</comment>
<dbReference type="InterPro" id="IPR004358">
    <property type="entry name" value="Sig_transdc_His_kin-like_C"/>
</dbReference>
<dbReference type="InterPro" id="IPR036890">
    <property type="entry name" value="HATPase_C_sf"/>
</dbReference>
<dbReference type="EC" id="2.7.13.3" evidence="2"/>
<dbReference type="PRINTS" id="PR00344">
    <property type="entry name" value="BCTRLSENSOR"/>
</dbReference>
<dbReference type="CDD" id="cd00082">
    <property type="entry name" value="HisKA"/>
    <property type="match status" value="1"/>
</dbReference>
<reference evidence="9" key="1">
    <citation type="submission" date="2022-11" db="EMBL/GenBank/DDBJ databases">
        <title>Isolation and characterization of PLA-degrading bacterium Massilia sp. from Antarctic soil.</title>
        <authorList>
            <person name="Sato K."/>
            <person name="Gomez-Fuentes C."/>
            <person name="Ahmad S.A."/>
            <person name="Zulkharnain A."/>
        </authorList>
    </citation>
    <scope>NUCLEOTIDE SEQUENCE</scope>
    <source>
        <strain evidence="9">N-3</strain>
    </source>
</reference>
<dbReference type="InterPro" id="IPR036097">
    <property type="entry name" value="HisK_dim/P_sf"/>
</dbReference>
<sequence length="621" mass="67286">MKTRTYLYLMAAAILIPVALAFWIGVSMLLDWERESRIQRVQETARSTALLVDREIAVKEALLRLIANSEALEEGNYARVYRLASRLNSDDRLSWTTLVNERYQPTFNTLMPYGTELKGATRHYVDEVLRTGKTRVSGYFFGPTSKRAVVSVDLASPPGRGPRYVVSQIFDARYFERVFASSTLDPTWLVGVFDANGVTIARNRNGATSAGKPMHPEMRLAAQHAGSGVLRHVTHEGLEVYGVYTRAAASGWTVVIGVPVAEIESAARTAATYATLALILLMGLALLTAVFFGNKLSNALQQAGSVANALARGAVARPRTTKVDEVDALLDGLHYTSEALARESAARQALQHEREQLLVSEQRARRVAEAQSRAKDGFLAMLGHELRNPLAAISGAMSVLDMPGVKPELAANAREISRRQMRHLVRIVDDLLDVQRILSGKIVLQRTPVNLTEVLRSCVEAKRLVDAGNHHWHAELAPCWVDGDRTRLEQIVDNLLHNAIKYTPAGGSITVRCKTSGREVVVEVCDTGVGLAPELLPQIFDVLVQGPTSIDRAQGGLGLGLALVKELSALHGGKVSVDSAGQGQGCTFSLVLPLRQDPALGAAAARQADGAQAARPTLDPA</sequence>
<dbReference type="SUPFAM" id="SSF55874">
    <property type="entry name" value="ATPase domain of HSP90 chaperone/DNA topoisomerase II/histidine kinase"/>
    <property type="match status" value="1"/>
</dbReference>
<dbReference type="PROSITE" id="PS50109">
    <property type="entry name" value="HIS_KIN"/>
    <property type="match status" value="1"/>
</dbReference>
<keyword evidence="7" id="KW-0812">Transmembrane</keyword>
<evidence type="ECO:0000256" key="2">
    <source>
        <dbReference type="ARBA" id="ARBA00012438"/>
    </source>
</evidence>
<evidence type="ECO:0000256" key="7">
    <source>
        <dbReference type="SAM" id="Phobius"/>
    </source>
</evidence>
<evidence type="ECO:0000313" key="9">
    <source>
        <dbReference type="EMBL" id="BDT59302.1"/>
    </source>
</evidence>
<dbReference type="SUPFAM" id="SSF47384">
    <property type="entry name" value="Homodimeric domain of signal transducing histidine kinase"/>
    <property type="match status" value="1"/>
</dbReference>
<dbReference type="SMART" id="SM00387">
    <property type="entry name" value="HATPase_c"/>
    <property type="match status" value="1"/>
</dbReference>
<organism evidence="9 10">
    <name type="scientific">Massilia varians</name>
    <dbReference type="NCBI Taxonomy" id="457921"/>
    <lineage>
        <taxon>Bacteria</taxon>
        <taxon>Pseudomonadati</taxon>
        <taxon>Pseudomonadota</taxon>
        <taxon>Betaproteobacteria</taxon>
        <taxon>Burkholderiales</taxon>
        <taxon>Oxalobacteraceae</taxon>
        <taxon>Telluria group</taxon>
        <taxon>Massilia</taxon>
    </lineage>
</organism>
<evidence type="ECO:0000259" key="8">
    <source>
        <dbReference type="PROSITE" id="PS50109"/>
    </source>
</evidence>
<feature type="transmembrane region" description="Helical" evidence="7">
    <location>
        <begin position="6"/>
        <end position="30"/>
    </location>
</feature>
<keyword evidence="6" id="KW-0902">Two-component regulatory system</keyword>
<dbReference type="Gene3D" id="1.10.287.130">
    <property type="match status" value="1"/>
</dbReference>
<accession>A0ABN6TAP9</accession>
<dbReference type="InterPro" id="IPR003661">
    <property type="entry name" value="HisK_dim/P_dom"/>
</dbReference>
<dbReference type="InterPro" id="IPR003594">
    <property type="entry name" value="HATPase_dom"/>
</dbReference>
<name>A0ABN6TAP9_9BURK</name>
<feature type="domain" description="Histidine kinase" evidence="8">
    <location>
        <begin position="381"/>
        <end position="596"/>
    </location>
</feature>
<evidence type="ECO:0000256" key="4">
    <source>
        <dbReference type="ARBA" id="ARBA00022679"/>
    </source>
</evidence>
<evidence type="ECO:0000256" key="5">
    <source>
        <dbReference type="ARBA" id="ARBA00022777"/>
    </source>
</evidence>
<dbReference type="InterPro" id="IPR005467">
    <property type="entry name" value="His_kinase_dom"/>
</dbReference>